<dbReference type="EnsemblPlants" id="OB07G21470.1">
    <property type="protein sequence ID" value="OB07G21470.1"/>
    <property type="gene ID" value="OB07G21470"/>
</dbReference>
<reference evidence="6" key="1">
    <citation type="journal article" date="2013" name="Nat. Commun.">
        <title>Whole-genome sequencing of Oryza brachyantha reveals mechanisms underlying Oryza genome evolution.</title>
        <authorList>
            <person name="Chen J."/>
            <person name="Huang Q."/>
            <person name="Gao D."/>
            <person name="Wang J."/>
            <person name="Lang Y."/>
            <person name="Liu T."/>
            <person name="Li B."/>
            <person name="Bai Z."/>
            <person name="Luis Goicoechea J."/>
            <person name="Liang C."/>
            <person name="Chen C."/>
            <person name="Zhang W."/>
            <person name="Sun S."/>
            <person name="Liao Y."/>
            <person name="Zhang X."/>
            <person name="Yang L."/>
            <person name="Song C."/>
            <person name="Wang M."/>
            <person name="Shi J."/>
            <person name="Liu G."/>
            <person name="Liu J."/>
            <person name="Zhou H."/>
            <person name="Zhou W."/>
            <person name="Yu Q."/>
            <person name="An N."/>
            <person name="Chen Y."/>
            <person name="Cai Q."/>
            <person name="Wang B."/>
            <person name="Liu B."/>
            <person name="Min J."/>
            <person name="Huang Y."/>
            <person name="Wu H."/>
            <person name="Li Z."/>
            <person name="Zhang Y."/>
            <person name="Yin Y."/>
            <person name="Song W."/>
            <person name="Jiang J."/>
            <person name="Jackson S.A."/>
            <person name="Wing R.A."/>
            <person name="Wang J."/>
            <person name="Chen M."/>
        </authorList>
    </citation>
    <scope>NUCLEOTIDE SEQUENCE [LARGE SCALE GENOMIC DNA]</scope>
    <source>
        <strain evidence="6">cv. IRGC 101232</strain>
    </source>
</reference>
<feature type="domain" description="C2H2-type" evidence="5">
    <location>
        <begin position="158"/>
        <end position="178"/>
    </location>
</feature>
<evidence type="ECO:0000256" key="1">
    <source>
        <dbReference type="ARBA" id="ARBA00022574"/>
    </source>
</evidence>
<dbReference type="GO" id="GO:0042273">
    <property type="term" value="P:ribosomal large subunit biogenesis"/>
    <property type="evidence" value="ECO:0007669"/>
    <property type="project" value="InterPro"/>
</dbReference>
<keyword evidence="7" id="KW-1185">Reference proteome</keyword>
<dbReference type="InterPro" id="IPR013087">
    <property type="entry name" value="Znf_C2H2_type"/>
</dbReference>
<accession>J3ML65</accession>
<reference evidence="6" key="2">
    <citation type="submission" date="2013-04" db="UniProtKB">
        <authorList>
            <consortium name="EnsemblPlants"/>
        </authorList>
    </citation>
    <scope>IDENTIFICATION</scope>
</reference>
<feature type="region of interest" description="Disordered" evidence="4">
    <location>
        <begin position="545"/>
        <end position="619"/>
    </location>
</feature>
<protein>
    <recommendedName>
        <fullName evidence="5">C2H2-type domain-containing protein</fullName>
    </recommendedName>
</protein>
<dbReference type="GO" id="GO:0005730">
    <property type="term" value="C:nucleolus"/>
    <property type="evidence" value="ECO:0007669"/>
    <property type="project" value="InterPro"/>
</dbReference>
<dbReference type="InterPro" id="IPR015943">
    <property type="entry name" value="WD40/YVTN_repeat-like_dom_sf"/>
</dbReference>
<dbReference type="Gramene" id="OB07G21470.1">
    <property type="protein sequence ID" value="OB07G21470.1"/>
    <property type="gene ID" value="OB07G21470"/>
</dbReference>
<evidence type="ECO:0000313" key="7">
    <source>
        <dbReference type="Proteomes" id="UP000006038"/>
    </source>
</evidence>
<dbReference type="HOGENOM" id="CLU_441724_0_0_1"/>
<dbReference type="Proteomes" id="UP000006038">
    <property type="component" value="Chromosome 7"/>
</dbReference>
<feature type="repeat" description="WD" evidence="3">
    <location>
        <begin position="486"/>
        <end position="527"/>
    </location>
</feature>
<dbReference type="AlphaFoldDB" id="J3ML65"/>
<dbReference type="eggNOG" id="KOG3881">
    <property type="taxonomic scope" value="Eukaryota"/>
</dbReference>
<dbReference type="SUPFAM" id="SSF50978">
    <property type="entry name" value="WD40 repeat-like"/>
    <property type="match status" value="1"/>
</dbReference>
<dbReference type="InterPro" id="IPR036322">
    <property type="entry name" value="WD40_repeat_dom_sf"/>
</dbReference>
<dbReference type="STRING" id="4533.J3ML65"/>
<dbReference type="PANTHER" id="PTHR16038">
    <property type="entry name" value="NOP SEVEN ASSOCIATED PROTEIN 1"/>
    <property type="match status" value="1"/>
</dbReference>
<dbReference type="CDD" id="cd22857">
    <property type="entry name" value="WDR74"/>
    <property type="match status" value="1"/>
</dbReference>
<dbReference type="PANTHER" id="PTHR16038:SF4">
    <property type="entry name" value="WD REPEAT-CONTAINING PROTEIN 74"/>
    <property type="match status" value="1"/>
</dbReference>
<evidence type="ECO:0000256" key="3">
    <source>
        <dbReference type="PROSITE-ProRule" id="PRU00221"/>
    </source>
</evidence>
<dbReference type="PROSITE" id="PS00678">
    <property type="entry name" value="WD_REPEATS_1"/>
    <property type="match status" value="1"/>
</dbReference>
<dbReference type="GO" id="GO:0030687">
    <property type="term" value="C:preribosome, large subunit precursor"/>
    <property type="evidence" value="ECO:0007669"/>
    <property type="project" value="TreeGrafter"/>
</dbReference>
<evidence type="ECO:0000256" key="2">
    <source>
        <dbReference type="ARBA" id="ARBA00022737"/>
    </source>
</evidence>
<dbReference type="PROSITE" id="PS50082">
    <property type="entry name" value="WD_REPEATS_2"/>
    <property type="match status" value="1"/>
</dbReference>
<proteinExistence type="predicted"/>
<dbReference type="Pfam" id="PF13912">
    <property type="entry name" value="zf-C2H2_6"/>
    <property type="match status" value="1"/>
</dbReference>
<dbReference type="InterPro" id="IPR019775">
    <property type="entry name" value="WD40_repeat_CS"/>
</dbReference>
<dbReference type="InterPro" id="IPR037379">
    <property type="entry name" value="WDR74/Nsa1"/>
</dbReference>
<dbReference type="InterPro" id="IPR001680">
    <property type="entry name" value="WD40_rpt"/>
</dbReference>
<name>J3ML65_ORYBR</name>
<dbReference type="Gene3D" id="2.130.10.10">
    <property type="entry name" value="YVTN repeat-like/Quinoprotein amine dehydrogenase"/>
    <property type="match status" value="1"/>
</dbReference>
<sequence length="619" mass="67761">MANEGLPDSGSGVSERDRELAWTGSWRQHLAPVSNRELVTMARKMLSEQEFELHLCLYYSDANAEAPFLWPRRRASHFVQHLSVAILLDRSTAYGKRSWQQADEATFSLFDISDMARILVLFFGGRGSASTTDMSKFPSFQVLGNTTTEPAKPRVHGCSICGLELAVGQVLGGHMRRHRAVIADDIGLGLSLGVGFIEQNDDDDRRKKLRARCRAVVEARTKPEGVAKVVETWGAPDASRAVLAASLADRAVDPVLAVARKNGVVELLNPLNGDTLAGVKAAGPAPADSSAEEDPLATLHLFRRHAPDSSMLGTFLTCTEKGKAYVKSVEKENAASDMAVGPSSSWDVSNSGVVQFSSVDAGESYVMFGGKGIEVNMWDITSCSKIWSAKSPRGNSLKIFTAPWFTAGTFLCKDDHRKIVACTNNHQVRLYDTASQRRPVISVDFRESPIKAVAGDPNGHAVYIGTGRGDLASFDMRTGKLLGCFVGKCSGSIRSIVRHPELPLIASCGLDSYLRIWDTDTRQLLSAVFLKQHLTSVVIDSHFSTEELEETKSKQPDPSVEAEAEVRKQRKEKKNRTSEDGTRMLDHNDNDAEMHAPKRKKSGEKSKGMKKKSKKQQVA</sequence>
<evidence type="ECO:0000259" key="5">
    <source>
        <dbReference type="PROSITE" id="PS00028"/>
    </source>
</evidence>
<keyword evidence="2" id="KW-0677">Repeat</keyword>
<feature type="compositionally biased region" description="Basic residues" evidence="4">
    <location>
        <begin position="597"/>
        <end position="619"/>
    </location>
</feature>
<organism evidence="6">
    <name type="scientific">Oryza brachyantha</name>
    <name type="common">malo sina</name>
    <dbReference type="NCBI Taxonomy" id="4533"/>
    <lineage>
        <taxon>Eukaryota</taxon>
        <taxon>Viridiplantae</taxon>
        <taxon>Streptophyta</taxon>
        <taxon>Embryophyta</taxon>
        <taxon>Tracheophyta</taxon>
        <taxon>Spermatophyta</taxon>
        <taxon>Magnoliopsida</taxon>
        <taxon>Liliopsida</taxon>
        <taxon>Poales</taxon>
        <taxon>Poaceae</taxon>
        <taxon>BOP clade</taxon>
        <taxon>Oryzoideae</taxon>
        <taxon>Oryzeae</taxon>
        <taxon>Oryzinae</taxon>
        <taxon>Oryza</taxon>
    </lineage>
</organism>
<dbReference type="SMART" id="SM00320">
    <property type="entry name" value="WD40"/>
    <property type="match status" value="3"/>
</dbReference>
<dbReference type="PROSITE" id="PS00028">
    <property type="entry name" value="ZINC_FINGER_C2H2_1"/>
    <property type="match status" value="1"/>
</dbReference>
<keyword evidence="1 3" id="KW-0853">WD repeat</keyword>
<evidence type="ECO:0000313" key="6">
    <source>
        <dbReference type="EnsemblPlants" id="OB07G21470.1"/>
    </source>
</evidence>
<evidence type="ECO:0000256" key="4">
    <source>
        <dbReference type="SAM" id="MobiDB-lite"/>
    </source>
</evidence>
<dbReference type="OMA" id="HRKFAAG"/>
<feature type="compositionally biased region" description="Basic and acidic residues" evidence="4">
    <location>
        <begin position="575"/>
        <end position="596"/>
    </location>
</feature>